<protein>
    <submittedName>
        <fullName evidence="1">Uncharacterized protein</fullName>
    </submittedName>
</protein>
<accession>A0A2N0ZFC4</accession>
<evidence type="ECO:0000313" key="2">
    <source>
        <dbReference type="Proteomes" id="UP000233343"/>
    </source>
</evidence>
<sequence>MIQERINELTSGILKIENGKIHVMGFKNEKLLLSHLDNGTKNWSSIGLYDLQKVNFQDIKNDALVLVIENDEIVGKYQYTSIYKDVIKYENDEGKNASMVFTIRRSKYSEHFQFVSEKITETFENKESIINFTKNRFGINLEF</sequence>
<comment type="caution">
    <text evidence="1">The sequence shown here is derived from an EMBL/GenBank/DDBJ whole genome shotgun (WGS) entry which is preliminary data.</text>
</comment>
<proteinExistence type="predicted"/>
<keyword evidence="2" id="KW-1185">Reference proteome</keyword>
<evidence type="ECO:0000313" key="1">
    <source>
        <dbReference type="EMBL" id="PKG28209.1"/>
    </source>
</evidence>
<name>A0A2N0ZFC4_9BACI</name>
<dbReference type="Proteomes" id="UP000233343">
    <property type="component" value="Unassembled WGS sequence"/>
</dbReference>
<reference evidence="1 2" key="1">
    <citation type="journal article" date="2010" name="Int. J. Syst. Evol. Microbiol.">
        <title>Bacillus horneckiae sp. nov., isolated from a spacecraft-assembly clean room.</title>
        <authorList>
            <person name="Vaishampayan P."/>
            <person name="Probst A."/>
            <person name="Krishnamurthi S."/>
            <person name="Ghosh S."/>
            <person name="Osman S."/>
            <person name="McDowall A."/>
            <person name="Ruckmani A."/>
            <person name="Mayilraj S."/>
            <person name="Venkateswaran K."/>
        </authorList>
    </citation>
    <scope>NUCLEOTIDE SEQUENCE [LARGE SCALE GENOMIC DNA]</scope>
    <source>
        <strain evidence="2">1PO1SC</strain>
    </source>
</reference>
<dbReference type="RefSeq" id="WP_066196467.1">
    <property type="nucleotide sequence ID" value="NZ_JARMMB010000009.1"/>
</dbReference>
<organism evidence="1 2">
    <name type="scientific">Cytobacillus horneckiae</name>
    <dbReference type="NCBI Taxonomy" id="549687"/>
    <lineage>
        <taxon>Bacteria</taxon>
        <taxon>Bacillati</taxon>
        <taxon>Bacillota</taxon>
        <taxon>Bacilli</taxon>
        <taxon>Bacillales</taxon>
        <taxon>Bacillaceae</taxon>
        <taxon>Cytobacillus</taxon>
    </lineage>
</organism>
<dbReference type="AlphaFoldDB" id="A0A2N0ZFC4"/>
<gene>
    <name evidence="1" type="ORF">CWS20_15310</name>
</gene>
<dbReference type="EMBL" id="PISD01000031">
    <property type="protein sequence ID" value="PKG28209.1"/>
    <property type="molecule type" value="Genomic_DNA"/>
</dbReference>